<dbReference type="SUPFAM" id="SSF51735">
    <property type="entry name" value="NAD(P)-binding Rossmann-fold domains"/>
    <property type="match status" value="2"/>
</dbReference>
<protein>
    <submittedName>
        <fullName evidence="5">KR domain-containing protein</fullName>
    </submittedName>
</protein>
<feature type="region of interest" description="N-terminal hotdog fold" evidence="3">
    <location>
        <begin position="1"/>
        <end position="36"/>
    </location>
</feature>
<dbReference type="InterPro" id="IPR013968">
    <property type="entry name" value="PKS_KR"/>
</dbReference>
<dbReference type="InterPro" id="IPR049551">
    <property type="entry name" value="PKS_DH_C"/>
</dbReference>
<dbReference type="InterPro" id="IPR049900">
    <property type="entry name" value="PKS_mFAS_DH"/>
</dbReference>
<dbReference type="RefSeq" id="WP_152778681.1">
    <property type="nucleotide sequence ID" value="NZ_VJZC01001063.1"/>
</dbReference>
<name>A0A5N8Y090_9ACTN</name>
<feature type="region of interest" description="C-terminal hotdog fold" evidence="3">
    <location>
        <begin position="50"/>
        <end position="188"/>
    </location>
</feature>
<keyword evidence="1" id="KW-0808">Transferase</keyword>
<accession>A0A5N8Y090</accession>
<dbReference type="EMBL" id="VJZC01001063">
    <property type="protein sequence ID" value="MPY65013.1"/>
    <property type="molecule type" value="Genomic_DNA"/>
</dbReference>
<dbReference type="Gene3D" id="3.40.50.11460">
    <property type="match status" value="1"/>
</dbReference>
<dbReference type="Pfam" id="PF08659">
    <property type="entry name" value="KR"/>
    <property type="match status" value="1"/>
</dbReference>
<evidence type="ECO:0000313" key="6">
    <source>
        <dbReference type="Proteomes" id="UP000400924"/>
    </source>
</evidence>
<dbReference type="InterPro" id="IPR042104">
    <property type="entry name" value="PKS_dehydratase_sf"/>
</dbReference>
<reference evidence="5 6" key="1">
    <citation type="submission" date="2019-07" db="EMBL/GenBank/DDBJ databases">
        <title>New species of Amycolatopsis and Streptomyces.</title>
        <authorList>
            <person name="Duangmal K."/>
            <person name="Teo W.F.A."/>
            <person name="Lipun K."/>
        </authorList>
    </citation>
    <scope>NUCLEOTIDE SEQUENCE [LARGE SCALE GENOMIC DNA]</scope>
    <source>
        <strain evidence="5 6">NBRC 106415</strain>
    </source>
</reference>
<dbReference type="InterPro" id="IPR050091">
    <property type="entry name" value="PKS_NRPS_Biosynth_Enz"/>
</dbReference>
<comment type="caution">
    <text evidence="3">Lacks conserved residue(s) required for the propagation of feature annotation.</text>
</comment>
<dbReference type="InterPro" id="IPR055123">
    <property type="entry name" value="SpnB-like_Rossmann"/>
</dbReference>
<feature type="non-terminal residue" evidence="5">
    <location>
        <position position="451"/>
    </location>
</feature>
<dbReference type="PANTHER" id="PTHR43775:SF51">
    <property type="entry name" value="INACTIVE PHENOLPHTHIOCEROL SYNTHESIS POLYKETIDE SYNTHASE TYPE I PKS1-RELATED"/>
    <property type="match status" value="1"/>
</dbReference>
<dbReference type="Pfam" id="PF22953">
    <property type="entry name" value="SpnB_Rossmann"/>
    <property type="match status" value="1"/>
</dbReference>
<feature type="non-terminal residue" evidence="5">
    <location>
        <position position="1"/>
    </location>
</feature>
<evidence type="ECO:0000256" key="3">
    <source>
        <dbReference type="PROSITE-ProRule" id="PRU01363"/>
    </source>
</evidence>
<gene>
    <name evidence="5" type="ORF">FNH08_50120</name>
</gene>
<keyword evidence="6" id="KW-1185">Reference proteome</keyword>
<evidence type="ECO:0000259" key="4">
    <source>
        <dbReference type="PROSITE" id="PS52019"/>
    </source>
</evidence>
<organism evidence="5 6">
    <name type="scientific">Streptomyces spongiae</name>
    <dbReference type="NCBI Taxonomy" id="565072"/>
    <lineage>
        <taxon>Bacteria</taxon>
        <taxon>Bacillati</taxon>
        <taxon>Actinomycetota</taxon>
        <taxon>Actinomycetes</taxon>
        <taxon>Kitasatosporales</taxon>
        <taxon>Streptomycetaceae</taxon>
        <taxon>Streptomyces</taxon>
    </lineage>
</organism>
<evidence type="ECO:0000256" key="2">
    <source>
        <dbReference type="ARBA" id="ARBA00023268"/>
    </source>
</evidence>
<keyword evidence="2" id="KW-0511">Multifunctional enzyme</keyword>
<dbReference type="OrthoDB" id="9778690at2"/>
<comment type="caution">
    <text evidence="5">The sequence shown here is derived from an EMBL/GenBank/DDBJ whole genome shotgun (WGS) entry which is preliminary data.</text>
</comment>
<feature type="domain" description="PKS/mFAS DH" evidence="4">
    <location>
        <begin position="1"/>
        <end position="188"/>
    </location>
</feature>
<dbReference type="Gene3D" id="3.10.129.110">
    <property type="entry name" value="Polyketide synthase dehydratase"/>
    <property type="match status" value="1"/>
</dbReference>
<sequence>GKGRALQVYARPDEAAPDQPWTLHATGVLDDLGAGLTEVAGLGAWPPAGARELAVDGLYDVLDESGLTYGSAFRGLARVWVSGDDLFVEAVLPEPVAGEAAAFGLHPALLDTVLHALALRAGEGQQGALLPFVWSGVSLHSVGAGVVRARLTPCGADAYSLHVSDAAGAPVAVVDSLVLRPVSAADVVRAAAGSDGLFRLEWGPGPVGGRVESARGGQWAVVGDVETAAWRESGVPVRHFADLDALTAAVDAGEIVPSVVGLSVGVNSGDVLSPVADLLGVMRTWLSQERWANTPLVVLTSGAVALHPVSGAEMPDLGGAGVWGLVRSAISEHPGRLVLADVDETAASYRTLAERLSPVDEPQLALRAGEVWVPRLVRMASGAGEVRVAAPWAGDGTVLITGGTGGLGAEVARHLVTVHGVRDLLLVSRRGIEAPDAGELAGQLEELGARV</sequence>
<dbReference type="Pfam" id="PF14765">
    <property type="entry name" value="PS-DH"/>
    <property type="match status" value="1"/>
</dbReference>
<dbReference type="InterPro" id="IPR036291">
    <property type="entry name" value="NAD(P)-bd_dom_sf"/>
</dbReference>
<dbReference type="GO" id="GO:0004312">
    <property type="term" value="F:fatty acid synthase activity"/>
    <property type="evidence" value="ECO:0007669"/>
    <property type="project" value="TreeGrafter"/>
</dbReference>
<dbReference type="Proteomes" id="UP000400924">
    <property type="component" value="Unassembled WGS sequence"/>
</dbReference>
<dbReference type="Gene3D" id="3.40.50.720">
    <property type="entry name" value="NAD(P)-binding Rossmann-like Domain"/>
    <property type="match status" value="1"/>
</dbReference>
<dbReference type="GO" id="GO:0006633">
    <property type="term" value="P:fatty acid biosynthetic process"/>
    <property type="evidence" value="ECO:0007669"/>
    <property type="project" value="TreeGrafter"/>
</dbReference>
<dbReference type="PROSITE" id="PS52019">
    <property type="entry name" value="PKS_MFAS_DH"/>
    <property type="match status" value="1"/>
</dbReference>
<proteinExistence type="predicted"/>
<evidence type="ECO:0000256" key="1">
    <source>
        <dbReference type="ARBA" id="ARBA00022679"/>
    </source>
</evidence>
<dbReference type="AlphaFoldDB" id="A0A5N8Y090"/>
<dbReference type="PANTHER" id="PTHR43775">
    <property type="entry name" value="FATTY ACID SYNTHASE"/>
    <property type="match status" value="1"/>
</dbReference>
<evidence type="ECO:0000313" key="5">
    <source>
        <dbReference type="EMBL" id="MPY65013.1"/>
    </source>
</evidence>